<dbReference type="Pfam" id="PF17921">
    <property type="entry name" value="Integrase_H2C2"/>
    <property type="match status" value="1"/>
</dbReference>
<proteinExistence type="inferred from homology"/>
<reference evidence="6 7" key="1">
    <citation type="submission" date="2024-05" db="EMBL/GenBank/DDBJ databases">
        <title>Genome sequencing and assembly of Indian major carp, Cirrhinus mrigala (Hamilton, 1822).</title>
        <authorList>
            <person name="Mohindra V."/>
            <person name="Chowdhury L.M."/>
            <person name="Lal K."/>
            <person name="Jena J.K."/>
        </authorList>
    </citation>
    <scope>NUCLEOTIDE SEQUENCE [LARGE SCALE GENOMIC DNA]</scope>
    <source>
        <strain evidence="6">CM1030</strain>
        <tissue evidence="6">Blood</tissue>
    </source>
</reference>
<dbReference type="InterPro" id="IPR050951">
    <property type="entry name" value="Retrovirus_Pol_polyprotein"/>
</dbReference>
<dbReference type="Gene3D" id="3.30.70.270">
    <property type="match status" value="2"/>
</dbReference>
<dbReference type="Pfam" id="PF00078">
    <property type="entry name" value="RVT_1"/>
    <property type="match status" value="1"/>
</dbReference>
<evidence type="ECO:0000313" key="7">
    <source>
        <dbReference type="Proteomes" id="UP001529510"/>
    </source>
</evidence>
<evidence type="ECO:0000256" key="2">
    <source>
        <dbReference type="ARBA" id="ARBA00012180"/>
    </source>
</evidence>
<dbReference type="GO" id="GO:0006259">
    <property type="term" value="P:DNA metabolic process"/>
    <property type="evidence" value="ECO:0007669"/>
    <property type="project" value="UniProtKB-ARBA"/>
</dbReference>
<dbReference type="SUPFAM" id="SSF53098">
    <property type="entry name" value="Ribonuclease H-like"/>
    <property type="match status" value="1"/>
</dbReference>
<protein>
    <recommendedName>
        <fullName evidence="3">Gypsy retrotransposon integrase-like protein 1</fullName>
        <ecNumber evidence="2">3.1.26.4</ecNumber>
    </recommendedName>
</protein>
<dbReference type="Pfam" id="PF00665">
    <property type="entry name" value="rve"/>
    <property type="match status" value="1"/>
</dbReference>
<evidence type="ECO:0000313" key="6">
    <source>
        <dbReference type="EMBL" id="KAL0152743.1"/>
    </source>
</evidence>
<dbReference type="InterPro" id="IPR041588">
    <property type="entry name" value="Integrase_H2C2"/>
</dbReference>
<dbReference type="PANTHER" id="PTHR37984">
    <property type="entry name" value="PROTEIN CBG26694"/>
    <property type="match status" value="1"/>
</dbReference>
<gene>
    <name evidence="6" type="ORF">M9458_052466</name>
</gene>
<dbReference type="InterPro" id="IPR000477">
    <property type="entry name" value="RT_dom"/>
</dbReference>
<evidence type="ECO:0000256" key="3">
    <source>
        <dbReference type="ARBA" id="ARBA00039658"/>
    </source>
</evidence>
<feature type="region of interest" description="Disordered" evidence="4">
    <location>
        <begin position="440"/>
        <end position="461"/>
    </location>
</feature>
<name>A0ABD0MU58_CIRMR</name>
<dbReference type="EMBL" id="JAMKFB020000189">
    <property type="protein sequence ID" value="KAL0152743.1"/>
    <property type="molecule type" value="Genomic_DNA"/>
</dbReference>
<dbReference type="CDD" id="cd01647">
    <property type="entry name" value="RT_LTR"/>
    <property type="match status" value="1"/>
</dbReference>
<dbReference type="Gene3D" id="3.10.10.10">
    <property type="entry name" value="HIV Type 1 Reverse Transcriptase, subunit A, domain 1"/>
    <property type="match status" value="1"/>
</dbReference>
<dbReference type="InterPro" id="IPR001584">
    <property type="entry name" value="Integrase_cat-core"/>
</dbReference>
<feature type="domain" description="Integrase catalytic" evidence="5">
    <location>
        <begin position="283"/>
        <end position="399"/>
    </location>
</feature>
<organism evidence="6 7">
    <name type="scientific">Cirrhinus mrigala</name>
    <name type="common">Mrigala</name>
    <dbReference type="NCBI Taxonomy" id="683832"/>
    <lineage>
        <taxon>Eukaryota</taxon>
        <taxon>Metazoa</taxon>
        <taxon>Chordata</taxon>
        <taxon>Craniata</taxon>
        <taxon>Vertebrata</taxon>
        <taxon>Euteleostomi</taxon>
        <taxon>Actinopterygii</taxon>
        <taxon>Neopterygii</taxon>
        <taxon>Teleostei</taxon>
        <taxon>Ostariophysi</taxon>
        <taxon>Cypriniformes</taxon>
        <taxon>Cyprinidae</taxon>
        <taxon>Labeoninae</taxon>
        <taxon>Labeonini</taxon>
        <taxon>Cirrhinus</taxon>
    </lineage>
</organism>
<dbReference type="InterPro" id="IPR043128">
    <property type="entry name" value="Rev_trsase/Diguanyl_cyclase"/>
</dbReference>
<sequence>RPPKLKVPNPRLPWKYQRSIGRSRLFSKQAATRLPPHRPWDCAIELLPGAQLPKGRIYPLSIPEYIMEALQQGFIQPTSPAALSLFFVGKKDGGLCPCIDYRQLNSQIIQRPYPLPLVPASLEELHGARVFSKLDLRSAYNLIRIQAGDEWKTAFITPTQIREQSLYLKLENCEFHQPSVQFLGYVISAGGVQMDQGKIQAIQQWLTPNTVKELQRFLGFSNFYRRFIQNYSMITSPLTSLLKARYWWPSMHCDITRYVQSCSICAMSNTPHLPAGKLVPLSIPQRPWSHIGVDFVTDLPNSEGNTCILVTVDRFSKSCELIPLKGLPTALETTKHAGTDVFRNFGLPEEIILDRGPQFISHVWKAFKLLGISVNLSCGYQPQTKGQTERKIQELGHYLCHRCFPGWGSPRMFQLLTTGSEQARECGIISNELSVAIRGLPTPEGGRAPNTNRGTKSGCPPAARPIQVPGIQYLAVCPTVHTLMIAPDLSSFLPPDYAWTFR</sequence>
<evidence type="ECO:0000256" key="1">
    <source>
        <dbReference type="ARBA" id="ARBA00010879"/>
    </source>
</evidence>
<dbReference type="SUPFAM" id="SSF56672">
    <property type="entry name" value="DNA/RNA polymerases"/>
    <property type="match status" value="1"/>
</dbReference>
<dbReference type="InterPro" id="IPR043502">
    <property type="entry name" value="DNA/RNA_pol_sf"/>
</dbReference>
<dbReference type="InterPro" id="IPR036397">
    <property type="entry name" value="RNaseH_sf"/>
</dbReference>
<feature type="non-terminal residue" evidence="6">
    <location>
        <position position="1"/>
    </location>
</feature>
<dbReference type="InterPro" id="IPR012337">
    <property type="entry name" value="RNaseH-like_sf"/>
</dbReference>
<evidence type="ECO:0000256" key="4">
    <source>
        <dbReference type="SAM" id="MobiDB-lite"/>
    </source>
</evidence>
<dbReference type="PROSITE" id="PS50994">
    <property type="entry name" value="INTEGRASE"/>
    <property type="match status" value="1"/>
</dbReference>
<dbReference type="AlphaFoldDB" id="A0ABD0MU58"/>
<accession>A0ABD0MU58</accession>
<evidence type="ECO:0000259" key="5">
    <source>
        <dbReference type="PROSITE" id="PS50994"/>
    </source>
</evidence>
<dbReference type="Gene3D" id="3.30.420.10">
    <property type="entry name" value="Ribonuclease H-like superfamily/Ribonuclease H"/>
    <property type="match status" value="1"/>
</dbReference>
<dbReference type="EC" id="3.1.26.4" evidence="2"/>
<comment type="similarity">
    <text evidence="1">Belongs to the beta type-B retroviral polymerase family. HERV class-II K(HML-2) pol subfamily.</text>
</comment>
<comment type="caution">
    <text evidence="6">The sequence shown here is derived from an EMBL/GenBank/DDBJ whole genome shotgun (WGS) entry which is preliminary data.</text>
</comment>
<dbReference type="PANTHER" id="PTHR37984:SF5">
    <property type="entry name" value="PROTEIN NYNRIN-LIKE"/>
    <property type="match status" value="1"/>
</dbReference>
<dbReference type="GO" id="GO:0004523">
    <property type="term" value="F:RNA-DNA hybrid ribonuclease activity"/>
    <property type="evidence" value="ECO:0007669"/>
    <property type="project" value="UniProtKB-EC"/>
</dbReference>
<dbReference type="Proteomes" id="UP001529510">
    <property type="component" value="Unassembled WGS sequence"/>
</dbReference>
<keyword evidence="7" id="KW-1185">Reference proteome</keyword>